<dbReference type="InterPro" id="IPR051450">
    <property type="entry name" value="Gfo/Idh/MocA_Oxidoreductases"/>
</dbReference>
<name>A0A6J7B9T5_9ZZZZ</name>
<evidence type="ECO:0000313" key="4">
    <source>
        <dbReference type="EMBL" id="CAB4697011.1"/>
    </source>
</evidence>
<evidence type="ECO:0000259" key="2">
    <source>
        <dbReference type="Pfam" id="PF22725"/>
    </source>
</evidence>
<proteinExistence type="predicted"/>
<dbReference type="Pfam" id="PF01408">
    <property type="entry name" value="GFO_IDH_MocA"/>
    <property type="match status" value="1"/>
</dbReference>
<dbReference type="Gene3D" id="3.40.50.720">
    <property type="entry name" value="NAD(P)-binding Rossmann-like Domain"/>
    <property type="match status" value="1"/>
</dbReference>
<dbReference type="GO" id="GO:0000166">
    <property type="term" value="F:nucleotide binding"/>
    <property type="evidence" value="ECO:0007669"/>
    <property type="project" value="InterPro"/>
</dbReference>
<dbReference type="SUPFAM" id="SSF51735">
    <property type="entry name" value="NAD(P)-binding Rossmann-fold domains"/>
    <property type="match status" value="1"/>
</dbReference>
<dbReference type="AlphaFoldDB" id="A0A6J7B9T5"/>
<sequence length="331" mass="35433">MSQPKLRAGLVGLGMMGRHHARILSSLDGVELVAVVDPGGDVHGVAQGRDVLNTVGELIERGVDYAMVAAPTAFHDEIGLELAAAGIHAMIEKPLAVDTPSAKKLVEAFKNLVGAVGHIERYNPALQQLRKRLENGELGDVYQITTRRQGPFPARIADVGVVKDLATHDIDLTAWVARSPFTSVSARVGHKSGRAHEDLVAAVGQLADGTITNHLVNWLSPFKERLTVVTGERGAFVADTLTTDLTFHANASVATEWEAVAAFRGVSEGDLIRYAFAKPEPLRMEHEAFRDAVLGLPGAIDRIVTMEQGLATVAVAEAMIESARDGRVILL</sequence>
<dbReference type="EMBL" id="CAFBRC010000010">
    <property type="protein sequence ID" value="CAB5072164.1"/>
    <property type="molecule type" value="Genomic_DNA"/>
</dbReference>
<dbReference type="EMBL" id="CAEZXB010000009">
    <property type="protein sequence ID" value="CAB4674527.1"/>
    <property type="molecule type" value="Genomic_DNA"/>
</dbReference>
<evidence type="ECO:0000313" key="3">
    <source>
        <dbReference type="EMBL" id="CAB4674527.1"/>
    </source>
</evidence>
<evidence type="ECO:0000313" key="5">
    <source>
        <dbReference type="EMBL" id="CAB4840739.1"/>
    </source>
</evidence>
<dbReference type="PANTHER" id="PTHR43377">
    <property type="entry name" value="BILIVERDIN REDUCTASE A"/>
    <property type="match status" value="1"/>
</dbReference>
<evidence type="ECO:0000259" key="1">
    <source>
        <dbReference type="Pfam" id="PF01408"/>
    </source>
</evidence>
<protein>
    <submittedName>
        <fullName evidence="5">Unannotated protein</fullName>
    </submittedName>
</protein>
<dbReference type="InterPro" id="IPR000683">
    <property type="entry name" value="Gfo/Idh/MocA-like_OxRdtase_N"/>
</dbReference>
<reference evidence="5" key="1">
    <citation type="submission" date="2020-05" db="EMBL/GenBank/DDBJ databases">
        <authorList>
            <person name="Chiriac C."/>
            <person name="Salcher M."/>
            <person name="Ghai R."/>
            <person name="Kavagutti S V."/>
        </authorList>
    </citation>
    <scope>NUCLEOTIDE SEQUENCE</scope>
</reference>
<gene>
    <name evidence="3" type="ORF">UFOPK2342_00673</name>
    <name evidence="4" type="ORF">UFOPK2423_00933</name>
    <name evidence="5" type="ORF">UFOPK3266_00201</name>
    <name evidence="6" type="ORF">UFOPK4367_00250</name>
</gene>
<accession>A0A6J7B9T5</accession>
<dbReference type="SUPFAM" id="SSF55347">
    <property type="entry name" value="Glyceraldehyde-3-phosphate dehydrogenase-like, C-terminal domain"/>
    <property type="match status" value="1"/>
</dbReference>
<dbReference type="EMBL" id="CAEZXN010000019">
    <property type="protein sequence ID" value="CAB4697011.1"/>
    <property type="molecule type" value="Genomic_DNA"/>
</dbReference>
<feature type="domain" description="GFO/IDH/MocA-like oxidoreductase" evidence="2">
    <location>
        <begin position="127"/>
        <end position="236"/>
    </location>
</feature>
<dbReference type="InterPro" id="IPR055170">
    <property type="entry name" value="GFO_IDH_MocA-like_dom"/>
</dbReference>
<evidence type="ECO:0000313" key="6">
    <source>
        <dbReference type="EMBL" id="CAB5072164.1"/>
    </source>
</evidence>
<dbReference type="InterPro" id="IPR036291">
    <property type="entry name" value="NAD(P)-bd_dom_sf"/>
</dbReference>
<feature type="domain" description="Gfo/Idh/MocA-like oxidoreductase N-terminal" evidence="1">
    <location>
        <begin position="7"/>
        <end position="111"/>
    </location>
</feature>
<dbReference type="PANTHER" id="PTHR43377:SF1">
    <property type="entry name" value="BILIVERDIN REDUCTASE A"/>
    <property type="match status" value="1"/>
</dbReference>
<dbReference type="Pfam" id="PF22725">
    <property type="entry name" value="GFO_IDH_MocA_C3"/>
    <property type="match status" value="1"/>
</dbReference>
<dbReference type="Gene3D" id="3.30.360.10">
    <property type="entry name" value="Dihydrodipicolinate Reductase, domain 2"/>
    <property type="match status" value="1"/>
</dbReference>
<organism evidence="5">
    <name type="scientific">freshwater metagenome</name>
    <dbReference type="NCBI Taxonomy" id="449393"/>
    <lineage>
        <taxon>unclassified sequences</taxon>
        <taxon>metagenomes</taxon>
        <taxon>ecological metagenomes</taxon>
    </lineage>
</organism>
<dbReference type="EMBL" id="CAFBAA010000003">
    <property type="protein sequence ID" value="CAB4840739.1"/>
    <property type="molecule type" value="Genomic_DNA"/>
</dbReference>